<feature type="domain" description="BTB" evidence="2">
    <location>
        <begin position="21"/>
        <end position="84"/>
    </location>
</feature>
<evidence type="ECO:0000256" key="1">
    <source>
        <dbReference type="SAM" id="MobiDB-lite"/>
    </source>
</evidence>
<protein>
    <recommendedName>
        <fullName evidence="2">BTB domain-containing protein</fullName>
    </recommendedName>
</protein>
<dbReference type="InterPro" id="IPR011333">
    <property type="entry name" value="SKP1/BTB/POZ_sf"/>
</dbReference>
<dbReference type="InterPro" id="IPR000210">
    <property type="entry name" value="BTB/POZ_dom"/>
</dbReference>
<dbReference type="InterPro" id="IPR044714">
    <property type="entry name" value="AtSIBP1-like"/>
</dbReference>
<keyword evidence="4" id="KW-1185">Reference proteome</keyword>
<accession>A0A5C3P914</accession>
<dbReference type="PANTHER" id="PTHR46672:SF8">
    <property type="entry name" value="BTB DOMAIN-CONTAINING PROTEIN"/>
    <property type="match status" value="1"/>
</dbReference>
<dbReference type="CDD" id="cd18186">
    <property type="entry name" value="BTB_POZ_ZBTB_KLHL-like"/>
    <property type="match status" value="1"/>
</dbReference>
<dbReference type="Pfam" id="PF00651">
    <property type="entry name" value="BTB"/>
    <property type="match status" value="1"/>
</dbReference>
<name>A0A5C3P914_9APHY</name>
<dbReference type="InParanoid" id="A0A5C3P914"/>
<reference evidence="3 4" key="1">
    <citation type="journal article" date="2019" name="Nat. Ecol. Evol.">
        <title>Megaphylogeny resolves global patterns of mushroom evolution.</title>
        <authorList>
            <person name="Varga T."/>
            <person name="Krizsan K."/>
            <person name="Foldi C."/>
            <person name="Dima B."/>
            <person name="Sanchez-Garcia M."/>
            <person name="Sanchez-Ramirez S."/>
            <person name="Szollosi G.J."/>
            <person name="Szarkandi J.G."/>
            <person name="Papp V."/>
            <person name="Albert L."/>
            <person name="Andreopoulos W."/>
            <person name="Angelini C."/>
            <person name="Antonin V."/>
            <person name="Barry K.W."/>
            <person name="Bougher N.L."/>
            <person name="Buchanan P."/>
            <person name="Buyck B."/>
            <person name="Bense V."/>
            <person name="Catcheside P."/>
            <person name="Chovatia M."/>
            <person name="Cooper J."/>
            <person name="Damon W."/>
            <person name="Desjardin D."/>
            <person name="Finy P."/>
            <person name="Geml J."/>
            <person name="Haridas S."/>
            <person name="Hughes K."/>
            <person name="Justo A."/>
            <person name="Karasinski D."/>
            <person name="Kautmanova I."/>
            <person name="Kiss B."/>
            <person name="Kocsube S."/>
            <person name="Kotiranta H."/>
            <person name="LaButti K.M."/>
            <person name="Lechner B.E."/>
            <person name="Liimatainen K."/>
            <person name="Lipzen A."/>
            <person name="Lukacs Z."/>
            <person name="Mihaltcheva S."/>
            <person name="Morgado L.N."/>
            <person name="Niskanen T."/>
            <person name="Noordeloos M.E."/>
            <person name="Ohm R.A."/>
            <person name="Ortiz-Santana B."/>
            <person name="Ovrebo C."/>
            <person name="Racz N."/>
            <person name="Riley R."/>
            <person name="Savchenko A."/>
            <person name="Shiryaev A."/>
            <person name="Soop K."/>
            <person name="Spirin V."/>
            <person name="Szebenyi C."/>
            <person name="Tomsovsky M."/>
            <person name="Tulloss R.E."/>
            <person name="Uehling J."/>
            <person name="Grigoriev I.V."/>
            <person name="Vagvolgyi C."/>
            <person name="Papp T."/>
            <person name="Martin F.M."/>
            <person name="Miettinen O."/>
            <person name="Hibbett D.S."/>
            <person name="Nagy L.G."/>
        </authorList>
    </citation>
    <scope>NUCLEOTIDE SEQUENCE [LARGE SCALE GENOMIC DNA]</scope>
    <source>
        <strain evidence="3 4">HHB13444</strain>
    </source>
</reference>
<dbReference type="Gene3D" id="3.30.710.10">
    <property type="entry name" value="Potassium Channel Kv1.1, Chain A"/>
    <property type="match status" value="1"/>
</dbReference>
<evidence type="ECO:0000313" key="3">
    <source>
        <dbReference type="EMBL" id="TFK85762.1"/>
    </source>
</evidence>
<dbReference type="SUPFAM" id="SSF54695">
    <property type="entry name" value="POZ domain"/>
    <property type="match status" value="1"/>
</dbReference>
<evidence type="ECO:0000259" key="2">
    <source>
        <dbReference type="PROSITE" id="PS50097"/>
    </source>
</evidence>
<dbReference type="SMART" id="SM00225">
    <property type="entry name" value="BTB"/>
    <property type="match status" value="2"/>
</dbReference>
<dbReference type="Proteomes" id="UP000308197">
    <property type="component" value="Unassembled WGS sequence"/>
</dbReference>
<dbReference type="STRING" id="1314778.A0A5C3P914"/>
<proteinExistence type="predicted"/>
<gene>
    <name evidence="3" type="ORF">K466DRAFT_600884</name>
</gene>
<dbReference type="EMBL" id="ML211234">
    <property type="protein sequence ID" value="TFK85762.1"/>
    <property type="molecule type" value="Genomic_DNA"/>
</dbReference>
<feature type="region of interest" description="Disordered" evidence="1">
    <location>
        <begin position="1"/>
        <end position="20"/>
    </location>
</feature>
<dbReference type="PROSITE" id="PS50097">
    <property type="entry name" value="BTB"/>
    <property type="match status" value="1"/>
</dbReference>
<organism evidence="3 4">
    <name type="scientific">Polyporus arcularius HHB13444</name>
    <dbReference type="NCBI Taxonomy" id="1314778"/>
    <lineage>
        <taxon>Eukaryota</taxon>
        <taxon>Fungi</taxon>
        <taxon>Dikarya</taxon>
        <taxon>Basidiomycota</taxon>
        <taxon>Agaricomycotina</taxon>
        <taxon>Agaricomycetes</taxon>
        <taxon>Polyporales</taxon>
        <taxon>Polyporaceae</taxon>
        <taxon>Polyporus</taxon>
    </lineage>
</organism>
<sequence>MSEEAFPSTQTRQAPSPFDRSDADLIVHTKDDVNFSVHRLVLSLASPVFETMFFLPQPPGTEPRPSVDVSEDSQTMETFLRIVYPVADPEIKSLQHLREVLAVGTKYDAPAVIAASRKALTQQTFIQADPLRVFAIACIFRMEAEAKAAAEVAVLRPRMGHGAEPCADIEEITAGAYFRLLQLKRARTRRVLPRTVTSLAVLLGNQRDVVDLDSTAIGSFCDPSRLSPTPTGQHSPPPETLTACCDLSGSTSFPPDIIFRSHDGFEFPAHRLIIEMASSAMLTMLRRNDRPGGDQNLHAYELQEGALVIQDLLRLCYPVTHLPAPPHPPTDAKHFLDVLFASRKYQLAKAEMILRERWPAVAGKEPLRFYFAAARCGWEEEALLCARELINQSDDVSLIETQYLPEMESMQNRSYLYLLSYVERCVQAASYISTLSGLPQPCCNHEECRKRYPKNPSPITHRAGWGFEKEHQPSWLFPYLCSLEDALRKKPRGQTLSTVASRAATSFITAVVEDSYTCPIYQEEEEKCGISDKVAWATMFLEEPEEKCGISDKVAWATTFLDQYAKAVDQAVAEVKLKIPSTTTA</sequence>
<evidence type="ECO:0000313" key="4">
    <source>
        <dbReference type="Proteomes" id="UP000308197"/>
    </source>
</evidence>
<dbReference type="PANTHER" id="PTHR46672">
    <property type="entry name" value="OS08G0495500 PROTEIN-RELATED"/>
    <property type="match status" value="1"/>
</dbReference>
<dbReference type="AlphaFoldDB" id="A0A5C3P914"/>